<reference evidence="2" key="1">
    <citation type="submission" date="2016-10" db="EMBL/GenBank/DDBJ databases">
        <title>Frankia sp. NRRL B-16386 Genome sequencing.</title>
        <authorList>
            <person name="Ghodhbane-Gtari F."/>
            <person name="Swanson E."/>
            <person name="Gueddou A."/>
            <person name="Hezbri K."/>
            <person name="Ktari K."/>
            <person name="Nouioui I."/>
            <person name="Morris K."/>
            <person name="Simpson S."/>
            <person name="Abebe-Akele F."/>
            <person name="Thomas K."/>
            <person name="Gtari M."/>
            <person name="Tisa L.S."/>
        </authorList>
    </citation>
    <scope>NUCLEOTIDE SEQUENCE [LARGE SCALE GENOMIC DNA]</scope>
    <source>
        <strain evidence="2">NRRL B-16386</strain>
    </source>
</reference>
<evidence type="ECO:0000313" key="1">
    <source>
        <dbReference type="EMBL" id="ONH25525.1"/>
    </source>
</evidence>
<gene>
    <name evidence="1" type="ORF">BL253_27355</name>
</gene>
<dbReference type="EMBL" id="MOMC01000059">
    <property type="protein sequence ID" value="ONH25525.1"/>
    <property type="molecule type" value="Genomic_DNA"/>
</dbReference>
<keyword evidence="2" id="KW-1185">Reference proteome</keyword>
<proteinExistence type="predicted"/>
<dbReference type="AlphaFoldDB" id="A0A1V2I4R4"/>
<dbReference type="Proteomes" id="UP000188929">
    <property type="component" value="Unassembled WGS sequence"/>
</dbReference>
<organism evidence="1 2">
    <name type="scientific">Pseudofrankia asymbiotica</name>
    <dbReference type="NCBI Taxonomy" id="1834516"/>
    <lineage>
        <taxon>Bacteria</taxon>
        <taxon>Bacillati</taxon>
        <taxon>Actinomycetota</taxon>
        <taxon>Actinomycetes</taxon>
        <taxon>Frankiales</taxon>
        <taxon>Frankiaceae</taxon>
        <taxon>Pseudofrankia</taxon>
    </lineage>
</organism>
<accession>A0A1V2I4R4</accession>
<protein>
    <submittedName>
        <fullName evidence="1">Uncharacterized protein</fullName>
    </submittedName>
</protein>
<comment type="caution">
    <text evidence="1">The sequence shown here is derived from an EMBL/GenBank/DDBJ whole genome shotgun (WGS) entry which is preliminary data.</text>
</comment>
<sequence length="97" mass="10441">MSAMAENLAVEERARRRAEAAHWRAKAAAARARARALSWESDPELRAQVKAILALSPLDRVLGLQAEAEVFARAILIRDRPADPAGPRGGTGSRATT</sequence>
<name>A0A1V2I4R4_9ACTN</name>
<evidence type="ECO:0000313" key="2">
    <source>
        <dbReference type="Proteomes" id="UP000188929"/>
    </source>
</evidence>